<dbReference type="PANTHER" id="PTHR30204">
    <property type="entry name" value="REDOX-CYCLING DRUG-SENSING TRANSCRIPTIONAL ACTIVATOR SOXR"/>
    <property type="match status" value="1"/>
</dbReference>
<dbReference type="AlphaFoldDB" id="A0A367YUI6"/>
<dbReference type="PANTHER" id="PTHR30204:SF93">
    <property type="entry name" value="HTH MERR-TYPE DOMAIN-CONTAINING PROTEIN"/>
    <property type="match status" value="1"/>
</dbReference>
<dbReference type="Pfam" id="PF13411">
    <property type="entry name" value="MerR_1"/>
    <property type="match status" value="1"/>
</dbReference>
<comment type="caution">
    <text evidence="3">The sequence shown here is derived from an EMBL/GenBank/DDBJ whole genome shotgun (WGS) entry which is preliminary data.</text>
</comment>
<dbReference type="Pfam" id="PF00376">
    <property type="entry name" value="MerR"/>
    <property type="match status" value="1"/>
</dbReference>
<dbReference type="GO" id="GO:0003677">
    <property type="term" value="F:DNA binding"/>
    <property type="evidence" value="ECO:0007669"/>
    <property type="project" value="UniProtKB-KW"/>
</dbReference>
<keyword evidence="4" id="KW-1185">Reference proteome</keyword>
<evidence type="ECO:0000259" key="2">
    <source>
        <dbReference type="PROSITE" id="PS50937"/>
    </source>
</evidence>
<dbReference type="SUPFAM" id="SSF46955">
    <property type="entry name" value="Putative DNA-binding domain"/>
    <property type="match status" value="2"/>
</dbReference>
<feature type="domain" description="HTH merR-type" evidence="2">
    <location>
        <begin position="1"/>
        <end position="43"/>
    </location>
</feature>
<dbReference type="InterPro" id="IPR009061">
    <property type="entry name" value="DNA-bd_dom_put_sf"/>
</dbReference>
<dbReference type="PROSITE" id="PS50937">
    <property type="entry name" value="HTH_MERR_2"/>
    <property type="match status" value="2"/>
</dbReference>
<dbReference type="EMBL" id="QOUI01000006">
    <property type="protein sequence ID" value="RCK69546.1"/>
    <property type="molecule type" value="Genomic_DNA"/>
</dbReference>
<keyword evidence="1" id="KW-0238">DNA-binding</keyword>
<evidence type="ECO:0000313" key="3">
    <source>
        <dbReference type="EMBL" id="RCK69546.1"/>
    </source>
</evidence>
<dbReference type="InterPro" id="IPR000551">
    <property type="entry name" value="MerR-type_HTH_dom"/>
</dbReference>
<protein>
    <submittedName>
        <fullName evidence="3">MerR family transcriptional regulator</fullName>
    </submittedName>
</protein>
<name>A0A367YUI6_9ACTN</name>
<organism evidence="3 4">
    <name type="scientific">Desertihabitans brevis</name>
    <dbReference type="NCBI Taxonomy" id="2268447"/>
    <lineage>
        <taxon>Bacteria</taxon>
        <taxon>Bacillati</taxon>
        <taxon>Actinomycetota</taxon>
        <taxon>Actinomycetes</taxon>
        <taxon>Propionibacteriales</taxon>
        <taxon>Propionibacteriaceae</taxon>
        <taxon>Desertihabitans</taxon>
    </lineage>
</organism>
<reference evidence="3 4" key="1">
    <citation type="submission" date="2018-07" db="EMBL/GenBank/DDBJ databases">
        <title>Desertimonas flava gen. nov. sp. nov.</title>
        <authorList>
            <person name="Liu S."/>
        </authorList>
    </citation>
    <scope>NUCLEOTIDE SEQUENCE [LARGE SCALE GENOMIC DNA]</scope>
    <source>
        <strain evidence="3 4">16Sb5-5</strain>
    </source>
</reference>
<feature type="domain" description="HTH merR-type" evidence="2">
    <location>
        <begin position="118"/>
        <end position="187"/>
    </location>
</feature>
<evidence type="ECO:0000313" key="4">
    <source>
        <dbReference type="Proteomes" id="UP000252770"/>
    </source>
</evidence>
<dbReference type="InterPro" id="IPR047057">
    <property type="entry name" value="MerR_fam"/>
</dbReference>
<dbReference type="Proteomes" id="UP000252770">
    <property type="component" value="Unassembled WGS sequence"/>
</dbReference>
<dbReference type="SMART" id="SM00422">
    <property type="entry name" value="HTH_MERR"/>
    <property type="match status" value="2"/>
</dbReference>
<accession>A0A367YUI6</accession>
<dbReference type="GO" id="GO:0003700">
    <property type="term" value="F:DNA-binding transcription factor activity"/>
    <property type="evidence" value="ECO:0007669"/>
    <property type="project" value="InterPro"/>
</dbReference>
<evidence type="ECO:0000256" key="1">
    <source>
        <dbReference type="ARBA" id="ARBA00023125"/>
    </source>
</evidence>
<gene>
    <name evidence="3" type="ORF">DT076_10950</name>
</gene>
<proteinExistence type="predicted"/>
<dbReference type="PRINTS" id="PR00040">
    <property type="entry name" value="HTHMERR"/>
</dbReference>
<dbReference type="Gene3D" id="1.10.1660.10">
    <property type="match status" value="2"/>
</dbReference>
<sequence>MRTVDLARAGGCSVQQVRNLERDGVLPPAARTAAGYRVYDERHRWAVLAYQGLSRGAGPVQAKQLLRAVVSGEPEQALASLDGVHAALHRERQELARAREAVAVIVAEPVEDVRPSDAMSVAELAEALGVRPSTLRHWDAEGLVVPGRAGPRAARRYTPADVATARVVHQLRRAGYGVRAVAELLPALQGAGRGELGTVLTARDAALTGRSRALVEGAAALAELLRSNEKAADPR</sequence>